<name>A0A2R6WXW3_MARPO</name>
<dbReference type="EMBL" id="KZ772722">
    <property type="protein sequence ID" value="PTQ38662.1"/>
    <property type="molecule type" value="Genomic_DNA"/>
</dbReference>
<dbReference type="AlphaFoldDB" id="A0A2R6WXW3"/>
<sequence length="127" mass="14560">MAKLEIALTLEQHQLDWLQSMAKKYNLPTADKALRIVIMYLKQIKDSADAKLKELSSNSHVEQNPVTGNHAIDQVHDSFLDEVMITYNLSSKDKVVHLILEYAMSNADERTLFEVKRCRHGETCKNC</sequence>
<dbReference type="Gramene" id="Mp3g13170.4">
    <property type="protein sequence ID" value="Mp3g13170.4.cds"/>
    <property type="gene ID" value="Mp3g13170"/>
</dbReference>
<dbReference type="OrthoDB" id="1898426at2759"/>
<reference evidence="1" key="2">
    <citation type="submission" date="2017-12" db="EMBL/GenBank/DDBJ databases">
        <title>WGS assembly of Marchantia polymorpha.</title>
        <authorList>
            <person name="Bowman J.L."/>
            <person name="Kohchi T."/>
            <person name="Yamato K.T."/>
            <person name="Jenkins J."/>
            <person name="Shu S."/>
            <person name="Ishizaki K."/>
            <person name="Yamaoka S."/>
            <person name="Nishihama R."/>
            <person name="Nakamura Y."/>
            <person name="Berger F."/>
            <person name="Adam C."/>
            <person name="Aki S.S."/>
            <person name="Althoff F."/>
            <person name="Araki T."/>
            <person name="Arteaga-Vazquez M.A."/>
            <person name="Balasubrmanian S."/>
            <person name="Bauer D."/>
            <person name="Boehm C.R."/>
            <person name="Briginshaw L."/>
            <person name="Caballero-Perez J."/>
            <person name="Catarino B."/>
            <person name="Chen F."/>
            <person name="Chiyoda S."/>
            <person name="Chovatia M."/>
            <person name="Davies K.M."/>
            <person name="Delmans M."/>
            <person name="Demura T."/>
            <person name="Dierschke T."/>
            <person name="Dolan L."/>
            <person name="Dorantes-Acosta A.E."/>
            <person name="Eklund D.M."/>
            <person name="Florent S.N."/>
            <person name="Flores-Sandoval E."/>
            <person name="Fujiyama A."/>
            <person name="Fukuzawa H."/>
            <person name="Galik B."/>
            <person name="Grimanelli D."/>
            <person name="Grimwood J."/>
            <person name="Grossniklaus U."/>
            <person name="Hamada T."/>
            <person name="Haseloff J."/>
            <person name="Hetherington A.J."/>
            <person name="Higo A."/>
            <person name="Hirakawa Y."/>
            <person name="Hundley H.N."/>
            <person name="Ikeda Y."/>
            <person name="Inoue K."/>
            <person name="Inoue S."/>
            <person name="Ishida S."/>
            <person name="Jia Q."/>
            <person name="Kakita M."/>
            <person name="Kanazawa T."/>
            <person name="Kawai Y."/>
            <person name="Kawashima T."/>
            <person name="Kennedy M."/>
            <person name="Kinose K."/>
            <person name="Kinoshita T."/>
            <person name="Kohara Y."/>
            <person name="Koide E."/>
            <person name="Komatsu K."/>
            <person name="Kopischke S."/>
            <person name="Kubo M."/>
            <person name="Kyozuka J."/>
            <person name="Lagercrantz U."/>
            <person name="Lin S.S."/>
            <person name="Lindquist E."/>
            <person name="Lipzen A.M."/>
            <person name="Lu C."/>
            <person name="Luna E.D."/>
            <person name="Martienssen R.A."/>
            <person name="Minamino N."/>
            <person name="Mizutani M."/>
            <person name="Mizutani M."/>
            <person name="Mochizuki N."/>
            <person name="Monte I."/>
            <person name="Mosher R."/>
            <person name="Nagasaki H."/>
            <person name="Nakagami H."/>
            <person name="Naramoto S."/>
            <person name="Nishitani K."/>
            <person name="Ohtani M."/>
            <person name="Okamoto T."/>
            <person name="Okumura M."/>
            <person name="Phillips J."/>
            <person name="Pollak B."/>
            <person name="Reinders A."/>
            <person name="Roevekamp M."/>
            <person name="Sano R."/>
            <person name="Sawa S."/>
            <person name="Schmid M.W."/>
            <person name="Shirakawa M."/>
            <person name="Solano R."/>
            <person name="Spunde A."/>
            <person name="Suetsugu N."/>
            <person name="Sugano S."/>
            <person name="Sugiyama A."/>
            <person name="Sun R."/>
            <person name="Suzuki Y."/>
            <person name="Takenaka M."/>
            <person name="Takezawa D."/>
            <person name="Tomogane H."/>
            <person name="Tsuzuki M."/>
            <person name="Ueda T."/>
            <person name="Umeda M."/>
            <person name="Ward J.M."/>
            <person name="Watanabe Y."/>
            <person name="Yazaki K."/>
            <person name="Yokoyama R."/>
            <person name="Yoshitake Y."/>
            <person name="Yotsui I."/>
            <person name="Zachgo S."/>
            <person name="Schmutz J."/>
        </authorList>
    </citation>
    <scope>NUCLEOTIDE SEQUENCE [LARGE SCALE GENOMIC DNA]</scope>
    <source>
        <strain evidence="1">Tak-1</strain>
    </source>
</reference>
<dbReference type="OMA" id="ATIFEVK"/>
<dbReference type="Gramene" id="Mp3g13170.3">
    <property type="protein sequence ID" value="Mp3g13170.3.cds"/>
    <property type="gene ID" value="Mp3g13170"/>
</dbReference>
<evidence type="ECO:0000313" key="2">
    <source>
        <dbReference type="Proteomes" id="UP000244005"/>
    </source>
</evidence>
<evidence type="ECO:0000313" key="1">
    <source>
        <dbReference type="EMBL" id="PTQ38663.1"/>
    </source>
</evidence>
<dbReference type="EMBL" id="KZ772722">
    <property type="protein sequence ID" value="PTQ38664.1"/>
    <property type="molecule type" value="Genomic_DNA"/>
</dbReference>
<dbReference type="EMBL" id="KZ772722">
    <property type="protein sequence ID" value="PTQ38661.1"/>
    <property type="molecule type" value="Genomic_DNA"/>
</dbReference>
<organism evidence="1 2">
    <name type="scientific">Marchantia polymorpha</name>
    <name type="common">Common liverwort</name>
    <name type="synonym">Marchantia aquatica</name>
    <dbReference type="NCBI Taxonomy" id="3197"/>
    <lineage>
        <taxon>Eukaryota</taxon>
        <taxon>Viridiplantae</taxon>
        <taxon>Streptophyta</taxon>
        <taxon>Embryophyta</taxon>
        <taxon>Marchantiophyta</taxon>
        <taxon>Marchantiopsida</taxon>
        <taxon>Marchantiidae</taxon>
        <taxon>Marchantiales</taxon>
        <taxon>Marchantiaceae</taxon>
        <taxon>Marchantia</taxon>
    </lineage>
</organism>
<proteinExistence type="predicted"/>
<dbReference type="EMBL" id="KZ772722">
    <property type="protein sequence ID" value="PTQ38663.1"/>
    <property type="molecule type" value="Genomic_DNA"/>
</dbReference>
<protein>
    <submittedName>
        <fullName evidence="1">Uncharacterized protein</fullName>
    </submittedName>
</protein>
<dbReference type="Proteomes" id="UP000244005">
    <property type="component" value="Unassembled WGS sequence"/>
</dbReference>
<gene>
    <name evidence="1" type="ORF">MARPO_0050s0109</name>
</gene>
<dbReference type="Gramene" id="Mp3g13170.1">
    <property type="protein sequence ID" value="Mp3g13170.1.cds"/>
    <property type="gene ID" value="Mp3g13170"/>
</dbReference>
<accession>A0A2R6WXW3</accession>
<reference evidence="2" key="1">
    <citation type="journal article" date="2017" name="Cell">
        <title>Insights into land plant evolution garnered from the Marchantia polymorpha genome.</title>
        <authorList>
            <person name="Bowman J.L."/>
            <person name="Kohchi T."/>
            <person name="Yamato K.T."/>
            <person name="Jenkins J."/>
            <person name="Shu S."/>
            <person name="Ishizaki K."/>
            <person name="Yamaoka S."/>
            <person name="Nishihama R."/>
            <person name="Nakamura Y."/>
            <person name="Berger F."/>
            <person name="Adam C."/>
            <person name="Aki S.S."/>
            <person name="Althoff F."/>
            <person name="Araki T."/>
            <person name="Arteaga-Vazquez M.A."/>
            <person name="Balasubrmanian S."/>
            <person name="Barry K."/>
            <person name="Bauer D."/>
            <person name="Boehm C.R."/>
            <person name="Briginshaw L."/>
            <person name="Caballero-Perez J."/>
            <person name="Catarino B."/>
            <person name="Chen F."/>
            <person name="Chiyoda S."/>
            <person name="Chovatia M."/>
            <person name="Davies K.M."/>
            <person name="Delmans M."/>
            <person name="Demura T."/>
            <person name="Dierschke T."/>
            <person name="Dolan L."/>
            <person name="Dorantes-Acosta A.E."/>
            <person name="Eklund D.M."/>
            <person name="Florent S.N."/>
            <person name="Flores-Sandoval E."/>
            <person name="Fujiyama A."/>
            <person name="Fukuzawa H."/>
            <person name="Galik B."/>
            <person name="Grimanelli D."/>
            <person name="Grimwood J."/>
            <person name="Grossniklaus U."/>
            <person name="Hamada T."/>
            <person name="Haseloff J."/>
            <person name="Hetherington A.J."/>
            <person name="Higo A."/>
            <person name="Hirakawa Y."/>
            <person name="Hundley H.N."/>
            <person name="Ikeda Y."/>
            <person name="Inoue K."/>
            <person name="Inoue S.I."/>
            <person name="Ishida S."/>
            <person name="Jia Q."/>
            <person name="Kakita M."/>
            <person name="Kanazawa T."/>
            <person name="Kawai Y."/>
            <person name="Kawashima T."/>
            <person name="Kennedy M."/>
            <person name="Kinose K."/>
            <person name="Kinoshita T."/>
            <person name="Kohara Y."/>
            <person name="Koide E."/>
            <person name="Komatsu K."/>
            <person name="Kopischke S."/>
            <person name="Kubo M."/>
            <person name="Kyozuka J."/>
            <person name="Lagercrantz U."/>
            <person name="Lin S.S."/>
            <person name="Lindquist E."/>
            <person name="Lipzen A.M."/>
            <person name="Lu C.W."/>
            <person name="De Luna E."/>
            <person name="Martienssen R.A."/>
            <person name="Minamino N."/>
            <person name="Mizutani M."/>
            <person name="Mizutani M."/>
            <person name="Mochizuki N."/>
            <person name="Monte I."/>
            <person name="Mosher R."/>
            <person name="Nagasaki H."/>
            <person name="Nakagami H."/>
            <person name="Naramoto S."/>
            <person name="Nishitani K."/>
            <person name="Ohtani M."/>
            <person name="Okamoto T."/>
            <person name="Okumura M."/>
            <person name="Phillips J."/>
            <person name="Pollak B."/>
            <person name="Reinders A."/>
            <person name="Rovekamp M."/>
            <person name="Sano R."/>
            <person name="Sawa S."/>
            <person name="Schmid M.W."/>
            <person name="Shirakawa M."/>
            <person name="Solano R."/>
            <person name="Spunde A."/>
            <person name="Suetsugu N."/>
            <person name="Sugano S."/>
            <person name="Sugiyama A."/>
            <person name="Sun R."/>
            <person name="Suzuki Y."/>
            <person name="Takenaka M."/>
            <person name="Takezawa D."/>
            <person name="Tomogane H."/>
            <person name="Tsuzuki M."/>
            <person name="Ueda T."/>
            <person name="Umeda M."/>
            <person name="Ward J.M."/>
            <person name="Watanabe Y."/>
            <person name="Yazaki K."/>
            <person name="Yokoyama R."/>
            <person name="Yoshitake Y."/>
            <person name="Yotsui I."/>
            <person name="Zachgo S."/>
            <person name="Schmutz J."/>
        </authorList>
    </citation>
    <scope>NUCLEOTIDE SEQUENCE [LARGE SCALE GENOMIC DNA]</scope>
    <source>
        <strain evidence="2">Tak-1</strain>
    </source>
</reference>
<dbReference type="Gramene" id="Mp3g13170.2">
    <property type="protein sequence ID" value="Mp3g13170.2.cds"/>
    <property type="gene ID" value="Mp3g13170"/>
</dbReference>
<keyword evidence="2" id="KW-1185">Reference proteome</keyword>